<accession>A0A4P7VQQ3</accession>
<feature type="binding site" evidence="7">
    <location>
        <begin position="359"/>
        <end position="360"/>
    </location>
    <ligand>
        <name>substrate</name>
    </ligand>
</feature>
<sequence length="732" mass="83022">MKALISIIAVILFMLPVEAECAEKKVIRIGTDNTDLILQVGDNGRLYQSYLGPRLRHDEDLTRFDWYRHAASDGSVSRRGWEVYSASGNEEFFEPALAVTHADGNPTTYLYYVDSESKAVEGGTMTVINLKDDKYPVNVTLNYVAYPKENVIKTWSEISHSESKPVTLSAYASTMLYKSAGSYFLTEFSSDWAKEAQMSSQQLQFGKKVIDTKLGSRAAMHTHPFFEIGIDGPVKEHSGEVIMGTLGWTGNFRFIFEVDNVGNLRVIPGINPYASTYELKAGEIFTTPEFIFTVSYDGAAQGSRNLHDWARNYSLKDGMGSRLTLLNNWENTGFNFNQDVLAQLMKEAKDLGVDMFLLDDGWFGNKYPRKDDRAGLGDWEVTHDKLPGGIAALVDSARNAGVKFGIWIEPEMVNPKSELFEKHRDWVIMQPNRDTYYYRNQLVLDMSNPKVQDHVYGVVDDILTENPEVAYFKWDCNSPITNIYSPYCKDKQGQLYIDHVRGVYNVLKRIKAKYPDVPMMLCSGGGARCDYEALKYFTEFWCSDNTDPVERIYIQWGFSQFFPSKAMAAHVTSWNRNTSMKFRTDVASMCKLGFDIGLKEMTPDELAYCRQAVANWKALQPAVMDGDLYRLVSPYESNHAAVDYVSKDKNLAILYAFDINPRFQEKLLPVKLQGLDPDKRYKVEEINLMPGRRSTLARNGEVLSGDYLMKVGLDAFTSSRNTSRVVKLTAME</sequence>
<feature type="binding site" evidence="7">
    <location>
        <position position="522"/>
    </location>
    <ligand>
        <name>substrate</name>
    </ligand>
</feature>
<dbReference type="InterPro" id="IPR017853">
    <property type="entry name" value="GH"/>
</dbReference>
<dbReference type="Gene3D" id="2.70.98.60">
    <property type="entry name" value="alpha-galactosidase from lactobacil brevis"/>
    <property type="match status" value="1"/>
</dbReference>
<feature type="active site" description="Proton donor" evidence="6">
    <location>
        <position position="544"/>
    </location>
</feature>
<dbReference type="AlphaFoldDB" id="A0A4P7VQQ3"/>
<comment type="catalytic activity">
    <reaction evidence="1 5">
        <text>Hydrolysis of terminal, non-reducing alpha-D-galactose residues in alpha-D-galactosides, including galactose oligosaccharides, galactomannans and galactolipids.</text>
        <dbReference type="EC" id="3.2.1.22"/>
    </reaction>
</comment>
<proteinExistence type="inferred from homology"/>
<evidence type="ECO:0000259" key="9">
    <source>
        <dbReference type="Pfam" id="PF16875"/>
    </source>
</evidence>
<evidence type="ECO:0000256" key="1">
    <source>
        <dbReference type="ARBA" id="ARBA00001255"/>
    </source>
</evidence>
<dbReference type="EC" id="3.2.1.22" evidence="2 5"/>
<dbReference type="Pfam" id="PF16874">
    <property type="entry name" value="Glyco_hydro_36C"/>
    <property type="match status" value="1"/>
</dbReference>
<dbReference type="InterPro" id="IPR002252">
    <property type="entry name" value="Glyco_hydro_36"/>
</dbReference>
<evidence type="ECO:0000313" key="10">
    <source>
        <dbReference type="EMBL" id="QCD36631.1"/>
    </source>
</evidence>
<dbReference type="EMBL" id="CP039393">
    <property type="protein sequence ID" value="QCD36631.1"/>
    <property type="molecule type" value="Genomic_DNA"/>
</dbReference>
<organism evidence="10 11">
    <name type="scientific">Muribaculum gordoncarteri</name>
    <dbReference type="NCBI Taxonomy" id="2530390"/>
    <lineage>
        <taxon>Bacteria</taxon>
        <taxon>Pseudomonadati</taxon>
        <taxon>Bacteroidota</taxon>
        <taxon>Bacteroidia</taxon>
        <taxon>Bacteroidales</taxon>
        <taxon>Muribaculaceae</taxon>
        <taxon>Muribaculum</taxon>
    </lineage>
</organism>
<dbReference type="RefSeq" id="WP_136411008.1">
    <property type="nucleotide sequence ID" value="NZ_CP039393.1"/>
</dbReference>
<evidence type="ECO:0000313" key="11">
    <source>
        <dbReference type="Proteomes" id="UP000297031"/>
    </source>
</evidence>
<feature type="active site" description="Nucleophile" evidence="6">
    <location>
        <position position="475"/>
    </location>
</feature>
<dbReference type="InterPro" id="IPR013780">
    <property type="entry name" value="Glyco_hydro_b"/>
</dbReference>
<dbReference type="PANTHER" id="PTHR43053">
    <property type="entry name" value="GLYCOSIDASE FAMILY 31"/>
    <property type="match status" value="1"/>
</dbReference>
<reference evidence="10 11" key="1">
    <citation type="submission" date="2019-02" db="EMBL/GenBank/DDBJ databases">
        <title>Isolation and identification of novel species under the genus Muribaculum.</title>
        <authorList>
            <person name="Miyake S."/>
            <person name="Ding Y."/>
            <person name="Low A."/>
            <person name="Soh M."/>
            <person name="Seedorf H."/>
        </authorList>
    </citation>
    <scope>NUCLEOTIDE SEQUENCE [LARGE SCALE GENOMIC DNA]</scope>
    <source>
        <strain evidence="10 11">TLL-A4</strain>
    </source>
</reference>
<dbReference type="Pfam" id="PF02065">
    <property type="entry name" value="Melibiase"/>
    <property type="match status" value="1"/>
</dbReference>
<dbReference type="Gene3D" id="2.60.40.1180">
    <property type="entry name" value="Golgi alpha-mannosidase II"/>
    <property type="match status" value="1"/>
</dbReference>
<dbReference type="CDD" id="cd14791">
    <property type="entry name" value="GH36"/>
    <property type="match status" value="1"/>
</dbReference>
<dbReference type="Gene3D" id="3.20.20.70">
    <property type="entry name" value="Aldolase class I"/>
    <property type="match status" value="1"/>
</dbReference>
<dbReference type="InterPro" id="IPR038417">
    <property type="entry name" value="Alpga-gal_N_sf"/>
</dbReference>
<feature type="binding site" evidence="7">
    <location>
        <position position="544"/>
    </location>
    <ligand>
        <name>substrate</name>
    </ligand>
</feature>
<dbReference type="OrthoDB" id="9758822at2"/>
<dbReference type="GO" id="GO:0016052">
    <property type="term" value="P:carbohydrate catabolic process"/>
    <property type="evidence" value="ECO:0007669"/>
    <property type="project" value="InterPro"/>
</dbReference>
<keyword evidence="11" id="KW-1185">Reference proteome</keyword>
<dbReference type="GO" id="GO:0004557">
    <property type="term" value="F:alpha-galactosidase activity"/>
    <property type="evidence" value="ECO:0007669"/>
    <property type="project" value="UniProtKB-UniRule"/>
</dbReference>
<evidence type="ECO:0000256" key="6">
    <source>
        <dbReference type="PIRSR" id="PIRSR005536-1"/>
    </source>
</evidence>
<keyword evidence="4 5" id="KW-0326">Glycosidase</keyword>
<dbReference type="InterPro" id="IPR031704">
    <property type="entry name" value="Glyco_hydro_36_N"/>
</dbReference>
<feature type="binding site" evidence="7">
    <location>
        <position position="439"/>
    </location>
    <ligand>
        <name>substrate</name>
    </ligand>
</feature>
<dbReference type="SUPFAM" id="SSF51445">
    <property type="entry name" value="(Trans)glycosidases"/>
    <property type="match status" value="1"/>
</dbReference>
<dbReference type="PRINTS" id="PR00743">
    <property type="entry name" value="GLHYDRLASE36"/>
</dbReference>
<comment type="similarity">
    <text evidence="5">Belongs to the glycosyl hydrolase.</text>
</comment>
<dbReference type="InterPro" id="IPR050985">
    <property type="entry name" value="Alpha-glycosidase_related"/>
</dbReference>
<dbReference type="InterPro" id="IPR013785">
    <property type="entry name" value="Aldolase_TIM"/>
</dbReference>
<evidence type="ECO:0000256" key="4">
    <source>
        <dbReference type="ARBA" id="ARBA00023295"/>
    </source>
</evidence>
<gene>
    <name evidence="10" type="ORF">E7746_12445</name>
</gene>
<dbReference type="PIRSF" id="PIRSF005536">
    <property type="entry name" value="Agal"/>
    <property type="match status" value="1"/>
</dbReference>
<evidence type="ECO:0000256" key="3">
    <source>
        <dbReference type="ARBA" id="ARBA00022801"/>
    </source>
</evidence>
<dbReference type="Pfam" id="PF16875">
    <property type="entry name" value="Glyco_hydro_36N"/>
    <property type="match status" value="1"/>
</dbReference>
<dbReference type="PANTHER" id="PTHR43053:SF3">
    <property type="entry name" value="ALPHA-GALACTOSIDASE C-RELATED"/>
    <property type="match status" value="1"/>
</dbReference>
<feature type="domain" description="Glycosyl hydrolase family 36 N-terminal" evidence="9">
    <location>
        <begin position="45"/>
        <end position="280"/>
    </location>
</feature>
<feature type="binding site" evidence="7">
    <location>
        <position position="192"/>
    </location>
    <ligand>
        <name>substrate</name>
    </ligand>
</feature>
<feature type="domain" description="Glycosyl hydrolase family 36 C-terminal" evidence="8">
    <location>
        <begin position="640"/>
        <end position="728"/>
    </location>
</feature>
<dbReference type="Proteomes" id="UP000297031">
    <property type="component" value="Chromosome"/>
</dbReference>
<name>A0A4P7VQQ3_9BACT</name>
<feature type="binding site" evidence="7">
    <location>
        <begin position="473"/>
        <end position="477"/>
    </location>
    <ligand>
        <name>substrate</name>
    </ligand>
</feature>
<dbReference type="FunFam" id="3.20.20.70:FF:000118">
    <property type="entry name" value="Alpha-galactosidase"/>
    <property type="match status" value="1"/>
</dbReference>
<protein>
    <recommendedName>
        <fullName evidence="2 5">Alpha-galactosidase</fullName>
        <ecNumber evidence="2 5">3.2.1.22</ecNumber>
    </recommendedName>
</protein>
<evidence type="ECO:0000256" key="5">
    <source>
        <dbReference type="PIRNR" id="PIRNR005536"/>
    </source>
</evidence>
<keyword evidence="3 5" id="KW-0378">Hydrolase</keyword>
<evidence type="ECO:0000259" key="8">
    <source>
        <dbReference type="Pfam" id="PF16874"/>
    </source>
</evidence>
<dbReference type="InterPro" id="IPR031705">
    <property type="entry name" value="Glyco_hydro_36_C"/>
</dbReference>
<evidence type="ECO:0000256" key="2">
    <source>
        <dbReference type="ARBA" id="ARBA00012755"/>
    </source>
</evidence>
<dbReference type="KEGG" id="mgod:E7746_12445"/>
<evidence type="ECO:0000256" key="7">
    <source>
        <dbReference type="PIRSR" id="PIRSR005536-2"/>
    </source>
</evidence>